<dbReference type="Proteomes" id="UP000515124">
    <property type="component" value="Unplaced"/>
</dbReference>
<dbReference type="InterPro" id="IPR050823">
    <property type="entry name" value="Plant_Ser_Thr_Prot_Kinase"/>
</dbReference>
<evidence type="ECO:0000256" key="7">
    <source>
        <dbReference type="ARBA" id="ARBA00022840"/>
    </source>
</evidence>
<protein>
    <submittedName>
        <fullName evidence="13">Probable serine/threonine-protein kinase PBL18 isoform X1</fullName>
    </submittedName>
</protein>
<organism evidence="12 13">
    <name type="scientific">Prunus avium</name>
    <name type="common">Cherry</name>
    <name type="synonym">Cerasus avium</name>
    <dbReference type="NCBI Taxonomy" id="42229"/>
    <lineage>
        <taxon>Eukaryota</taxon>
        <taxon>Viridiplantae</taxon>
        <taxon>Streptophyta</taxon>
        <taxon>Embryophyta</taxon>
        <taxon>Tracheophyta</taxon>
        <taxon>Spermatophyta</taxon>
        <taxon>Magnoliopsida</taxon>
        <taxon>eudicotyledons</taxon>
        <taxon>Gunneridae</taxon>
        <taxon>Pentapetalae</taxon>
        <taxon>rosids</taxon>
        <taxon>fabids</taxon>
        <taxon>Rosales</taxon>
        <taxon>Rosaceae</taxon>
        <taxon>Amygdaloideae</taxon>
        <taxon>Amygdaleae</taxon>
        <taxon>Prunus</taxon>
    </lineage>
</organism>
<dbReference type="GO" id="GO:0005524">
    <property type="term" value="F:ATP binding"/>
    <property type="evidence" value="ECO:0007669"/>
    <property type="project" value="UniProtKB-UniRule"/>
</dbReference>
<dbReference type="RefSeq" id="XP_021807567.1">
    <property type="nucleotide sequence ID" value="XM_021951875.1"/>
</dbReference>
<dbReference type="GO" id="GO:0005886">
    <property type="term" value="C:plasma membrane"/>
    <property type="evidence" value="ECO:0007669"/>
    <property type="project" value="UniProtKB-SubCell"/>
</dbReference>
<evidence type="ECO:0000256" key="8">
    <source>
        <dbReference type="PROSITE-ProRule" id="PRU10141"/>
    </source>
</evidence>
<dbReference type="FunFam" id="1.10.510.10:FF:000095">
    <property type="entry name" value="protein STRUBBELIG-RECEPTOR FAMILY 8"/>
    <property type="match status" value="1"/>
</dbReference>
<evidence type="ECO:0000256" key="1">
    <source>
        <dbReference type="ARBA" id="ARBA00004236"/>
    </source>
</evidence>
<dbReference type="GO" id="GO:0004674">
    <property type="term" value="F:protein serine/threonine kinase activity"/>
    <property type="evidence" value="ECO:0007669"/>
    <property type="project" value="UniProtKB-KW"/>
</dbReference>
<feature type="compositionally biased region" description="Polar residues" evidence="10">
    <location>
        <begin position="49"/>
        <end position="58"/>
    </location>
</feature>
<evidence type="ECO:0000313" key="13">
    <source>
        <dbReference type="RefSeq" id="XP_021807567.1"/>
    </source>
</evidence>
<dbReference type="SMART" id="SM00220">
    <property type="entry name" value="S_TKc"/>
    <property type="match status" value="1"/>
</dbReference>
<keyword evidence="5 8" id="KW-0547">Nucleotide-binding</keyword>
<dbReference type="Gene3D" id="1.10.510.10">
    <property type="entry name" value="Transferase(Phosphotransferase) domain 1"/>
    <property type="match status" value="1"/>
</dbReference>
<evidence type="ECO:0000256" key="4">
    <source>
        <dbReference type="ARBA" id="ARBA00022679"/>
    </source>
</evidence>
<dbReference type="PROSITE" id="PS00108">
    <property type="entry name" value="PROTEIN_KINASE_ST"/>
    <property type="match status" value="1"/>
</dbReference>
<dbReference type="InterPro" id="IPR001245">
    <property type="entry name" value="Ser-Thr/Tyr_kinase_cat_dom"/>
</dbReference>
<evidence type="ECO:0000259" key="11">
    <source>
        <dbReference type="PROSITE" id="PS50011"/>
    </source>
</evidence>
<keyword evidence="7 8" id="KW-0067">ATP-binding</keyword>
<keyword evidence="6 13" id="KW-0418">Kinase</keyword>
<feature type="binding site" evidence="8">
    <location>
        <position position="202"/>
    </location>
    <ligand>
        <name>ATP</name>
        <dbReference type="ChEBI" id="CHEBI:30616"/>
    </ligand>
</feature>
<dbReference type="InterPro" id="IPR017441">
    <property type="entry name" value="Protein_kinase_ATP_BS"/>
</dbReference>
<dbReference type="KEGG" id="pavi:110751406"/>
<sequence length="484" mass="54264">MGNCLRKKIQVPESPVAIIPRPPTGDIGLQVSLPKKKINGTVEERAPTASPTFLQGQEKQSRHERRRLPLQERNSIVCSNTDIGTYCIYFKSHFFSFANYFVLSICVYVAAEKIGKNTRHGYTATPSPKNWTSETVTRKEGVFRDYKLYCFCYSSLKAATRKFSSKNLIGQGGFGDVYKGYVSYCNMNSAAKPSEGFPIAIKRLRKTGAQGHEQWENERKFMSKISHPNIVRLIGYCCEGEHRMLVYEYMSGGSLEAQLMTENATQLDWSRRIKVALGAAKALNCLHTHKTPFIHRDLKASNVLLDDDCNAKLSDFGLAKYGPRDGQDHVMTRILGTKGYIAPEYIGTGHVTLKTDVYSFGVVLLEILSGSCAVKKYSDGMAGDLTKWAEPYLSNRRKLHHVIDQRLGNNFPVEEAHKFSELILRCLDSDPKSRPTMAEVVGDLEQLQENRSSSSSNRISVHVTTFTPCPPYRSIFPGRNGCQA</sequence>
<dbReference type="PANTHER" id="PTHR45621">
    <property type="entry name" value="OS01G0588500 PROTEIN-RELATED"/>
    <property type="match status" value="1"/>
</dbReference>
<comment type="subcellular location">
    <subcellularLocation>
        <location evidence="1">Cell membrane</location>
    </subcellularLocation>
</comment>
<evidence type="ECO:0000256" key="9">
    <source>
        <dbReference type="RuleBase" id="RU000304"/>
    </source>
</evidence>
<proteinExistence type="inferred from homology"/>
<feature type="domain" description="Protein kinase" evidence="11">
    <location>
        <begin position="163"/>
        <end position="447"/>
    </location>
</feature>
<dbReference type="SUPFAM" id="SSF56112">
    <property type="entry name" value="Protein kinase-like (PK-like)"/>
    <property type="match status" value="1"/>
</dbReference>
<dbReference type="AlphaFoldDB" id="A0A6P5RYI6"/>
<feature type="region of interest" description="Disordered" evidence="10">
    <location>
        <begin position="40"/>
        <end position="66"/>
    </location>
</feature>
<accession>A0A6P5RYI6</accession>
<dbReference type="PROSITE" id="PS00107">
    <property type="entry name" value="PROTEIN_KINASE_ATP"/>
    <property type="match status" value="1"/>
</dbReference>
<comment type="similarity">
    <text evidence="9">Belongs to the protein kinase superfamily.</text>
</comment>
<evidence type="ECO:0000256" key="10">
    <source>
        <dbReference type="SAM" id="MobiDB-lite"/>
    </source>
</evidence>
<dbReference type="Pfam" id="PF07714">
    <property type="entry name" value="PK_Tyr_Ser-Thr"/>
    <property type="match status" value="1"/>
</dbReference>
<keyword evidence="2" id="KW-1003">Cell membrane</keyword>
<keyword evidence="3 9" id="KW-0723">Serine/threonine-protein kinase</keyword>
<evidence type="ECO:0000256" key="6">
    <source>
        <dbReference type="ARBA" id="ARBA00022777"/>
    </source>
</evidence>
<keyword evidence="4" id="KW-0808">Transferase</keyword>
<dbReference type="InterPro" id="IPR011009">
    <property type="entry name" value="Kinase-like_dom_sf"/>
</dbReference>
<evidence type="ECO:0000256" key="3">
    <source>
        <dbReference type="ARBA" id="ARBA00022527"/>
    </source>
</evidence>
<dbReference type="GeneID" id="110751406"/>
<evidence type="ECO:0000256" key="5">
    <source>
        <dbReference type="ARBA" id="ARBA00022741"/>
    </source>
</evidence>
<dbReference type="CDD" id="cd14066">
    <property type="entry name" value="STKc_IRAK"/>
    <property type="match status" value="1"/>
</dbReference>
<keyword evidence="12" id="KW-1185">Reference proteome</keyword>
<keyword evidence="2" id="KW-0472">Membrane</keyword>
<reference evidence="13" key="1">
    <citation type="submission" date="2025-08" db="UniProtKB">
        <authorList>
            <consortium name="RefSeq"/>
        </authorList>
    </citation>
    <scope>IDENTIFICATION</scope>
</reference>
<dbReference type="InterPro" id="IPR000719">
    <property type="entry name" value="Prot_kinase_dom"/>
</dbReference>
<evidence type="ECO:0000256" key="2">
    <source>
        <dbReference type="ARBA" id="ARBA00022475"/>
    </source>
</evidence>
<name>A0A6P5RYI6_PRUAV</name>
<gene>
    <name evidence="13" type="primary">LOC110751406</name>
</gene>
<dbReference type="InterPro" id="IPR008271">
    <property type="entry name" value="Ser/Thr_kinase_AS"/>
</dbReference>
<dbReference type="Gene3D" id="3.30.200.20">
    <property type="entry name" value="Phosphorylase Kinase, domain 1"/>
    <property type="match status" value="1"/>
</dbReference>
<evidence type="ECO:0000313" key="12">
    <source>
        <dbReference type="Proteomes" id="UP000515124"/>
    </source>
</evidence>
<dbReference type="PROSITE" id="PS50011">
    <property type="entry name" value="PROTEIN_KINASE_DOM"/>
    <property type="match status" value="1"/>
</dbReference>